<dbReference type="AlphaFoldDB" id="A0A2L2SRU1"/>
<evidence type="ECO:0000313" key="1">
    <source>
        <dbReference type="EMBL" id="CEI39741.1"/>
    </source>
</evidence>
<accession>A0A2L2SRU1</accession>
<proteinExistence type="predicted"/>
<dbReference type="Proteomes" id="UP000245910">
    <property type="component" value="Chromosome IIII"/>
</dbReference>
<keyword evidence="2" id="KW-1185">Reference proteome</keyword>
<evidence type="ECO:0000313" key="2">
    <source>
        <dbReference type="Proteomes" id="UP000245910"/>
    </source>
</evidence>
<name>A0A2L2SRU1_9HYPO</name>
<reference evidence="2" key="1">
    <citation type="submission" date="2014-10" db="EMBL/GenBank/DDBJ databases">
        <authorList>
            <person name="King R."/>
        </authorList>
    </citation>
    <scope>NUCLEOTIDE SEQUENCE [LARGE SCALE GENOMIC DNA]</scope>
    <source>
        <strain evidence="2">A3/5</strain>
    </source>
</reference>
<sequence>MSYDVNFKKSIVTKPSLSQASERSSTAAHLYRIIDTWVPIKEPIDCKRFIIYPKKPWIDLSFGSPRGADMGPAGWDYPRLSG</sequence>
<protein>
    <submittedName>
        <fullName evidence="1">Uncharacterized protein</fullName>
    </submittedName>
</protein>
<organism evidence="1 2">
    <name type="scientific">Fusarium venenatum</name>
    <dbReference type="NCBI Taxonomy" id="56646"/>
    <lineage>
        <taxon>Eukaryota</taxon>
        <taxon>Fungi</taxon>
        <taxon>Dikarya</taxon>
        <taxon>Ascomycota</taxon>
        <taxon>Pezizomycotina</taxon>
        <taxon>Sordariomycetes</taxon>
        <taxon>Hypocreomycetidae</taxon>
        <taxon>Hypocreales</taxon>
        <taxon>Nectriaceae</taxon>
        <taxon>Fusarium</taxon>
    </lineage>
</organism>
<dbReference type="EMBL" id="LN649232">
    <property type="protein sequence ID" value="CEI39741.1"/>
    <property type="molecule type" value="Genomic_DNA"/>
</dbReference>